<proteinExistence type="inferred from homology"/>
<comment type="catalytic activity">
    <reaction evidence="6">
        <text>a thymidine in DNA + NAD(+) = an N-(ADP-alpha-D-ribosyl)-thymidine in DNA + nicotinamide + H(+)</text>
        <dbReference type="Rhea" id="RHEA:71651"/>
        <dbReference type="Rhea" id="RHEA-COMP:13556"/>
        <dbReference type="Rhea" id="RHEA-COMP:18051"/>
        <dbReference type="ChEBI" id="CHEBI:15378"/>
        <dbReference type="ChEBI" id="CHEBI:17154"/>
        <dbReference type="ChEBI" id="CHEBI:57540"/>
        <dbReference type="ChEBI" id="CHEBI:137386"/>
        <dbReference type="ChEBI" id="CHEBI:191199"/>
    </reaction>
</comment>
<keyword evidence="8" id="KW-0614">Plasmid</keyword>
<feature type="active site" evidence="6">
    <location>
        <position position="307"/>
    </location>
</feature>
<evidence type="ECO:0000256" key="5">
    <source>
        <dbReference type="ARBA" id="ARBA00023125"/>
    </source>
</evidence>
<dbReference type="Proteomes" id="UP001164064">
    <property type="component" value="Plasmid pRIVM_C010559_2"/>
</dbReference>
<feature type="domain" description="DarT" evidence="7">
    <location>
        <begin position="163"/>
        <end position="352"/>
    </location>
</feature>
<feature type="binding site" evidence="6">
    <location>
        <begin position="167"/>
        <end position="169"/>
    </location>
    <ligand>
        <name>NAD(+)</name>
        <dbReference type="ChEBI" id="CHEBI:57540"/>
    </ligand>
</feature>
<evidence type="ECO:0000256" key="4">
    <source>
        <dbReference type="ARBA" id="ARBA00022695"/>
    </source>
</evidence>
<protein>
    <submittedName>
        <fullName evidence="8">DUF4433 domain-containing protein</fullName>
    </submittedName>
</protein>
<gene>
    <name evidence="8" type="ORF">LSO60_18700</name>
</gene>
<feature type="active site" description="Proton acceptor" evidence="6">
    <location>
        <position position="202"/>
    </location>
</feature>
<dbReference type="InterPro" id="IPR029494">
    <property type="entry name" value="DarT"/>
</dbReference>
<geneLocation type="plasmid" evidence="8 9">
    <name>pRIVM_C010559_2</name>
</geneLocation>
<evidence type="ECO:0000256" key="3">
    <source>
        <dbReference type="ARBA" id="ARBA00022679"/>
    </source>
</evidence>
<dbReference type="EMBL" id="CP089053">
    <property type="protein sequence ID" value="UYF73744.1"/>
    <property type="molecule type" value="Genomic_DNA"/>
</dbReference>
<accession>A0AA46NV17</accession>
<evidence type="ECO:0000259" key="7">
    <source>
        <dbReference type="PROSITE" id="PS52018"/>
    </source>
</evidence>
<sequence>MFNNDAIKLDDETFVRLQYTVLDILKMFKDDDALFRFIRYELSAASIGNDIAKELVEQSGFKSIEYDGALFEDSNNFDNVSTFFDSILQPYLNLNFPPHVAIFLRCKVIKSIIGRNRIMINNKRYLQAQNYLEESPGGRYSVEWKEALDVIYMTSIVQERGIEFLTHFTSIDNLHSIVKSGFLSRSDLENQKIGYTYFDKDRLDSKLDATCFSVTFPNSSMFFSYRNRYINNTWCLILLNASIVHTKECLFYPSNAASSIYRNLHTEQFKGPAALEAMFAEEVNTSRCILKRSTMLKDQDTTDVQAEVMVLEKIEPSYIKHIFVNDDQLAIRLRTLYPNLSIESIENCWGYFDDRNSFRSI</sequence>
<keyword evidence="4 6" id="KW-0548">Nucleotidyltransferase</keyword>
<dbReference type="PROSITE" id="PS52018">
    <property type="entry name" value="DART"/>
    <property type="match status" value="1"/>
</dbReference>
<evidence type="ECO:0000256" key="2">
    <source>
        <dbReference type="ARBA" id="ARBA00022676"/>
    </source>
</evidence>
<dbReference type="RefSeq" id="WP_263513444.1">
    <property type="nucleotide sequence ID" value="NZ_CP089053.1"/>
</dbReference>
<keyword evidence="1 6" id="KW-1277">Toxin-antitoxin system</keyword>
<dbReference type="GO" id="GO:0016757">
    <property type="term" value="F:glycosyltransferase activity"/>
    <property type="evidence" value="ECO:0007669"/>
    <property type="project" value="UniProtKB-UniRule"/>
</dbReference>
<dbReference type="GO" id="GO:0016779">
    <property type="term" value="F:nucleotidyltransferase activity"/>
    <property type="evidence" value="ECO:0007669"/>
    <property type="project" value="UniProtKB-UniRule"/>
</dbReference>
<reference evidence="8" key="1">
    <citation type="journal article" date="2022" name="J Glob Antimicrob Resist">
        <title>Comparative analysis of IMP-4- and OXA-58-containing plasmids of three carbapenemase-producing Acinetobacter ursingii strains in the Netherlands.</title>
        <authorList>
            <person name="Hendrickx A.P.A."/>
            <person name="Schade R.P."/>
            <person name="Landman F."/>
            <person name="Bosch T."/>
            <person name="Schouls L.M."/>
            <person name="van Dijk K."/>
        </authorList>
    </citation>
    <scope>NUCLEOTIDE SEQUENCE</scope>
    <source>
        <strain evidence="8">RIVM_C010559</strain>
    </source>
</reference>
<organism evidence="8 9">
    <name type="scientific">Acinetobacter ursingii</name>
    <dbReference type="NCBI Taxonomy" id="108980"/>
    <lineage>
        <taxon>Bacteria</taxon>
        <taxon>Pseudomonadati</taxon>
        <taxon>Pseudomonadota</taxon>
        <taxon>Gammaproteobacteria</taxon>
        <taxon>Moraxellales</taxon>
        <taxon>Moraxellaceae</taxon>
        <taxon>Acinetobacter</taxon>
    </lineage>
</organism>
<evidence type="ECO:0000256" key="1">
    <source>
        <dbReference type="ARBA" id="ARBA00022649"/>
    </source>
</evidence>
<dbReference type="AlphaFoldDB" id="A0AA46NV17"/>
<comment type="similarity">
    <text evidence="6">Belongs to the DarT ADP-ribosyltransferase family.</text>
</comment>
<dbReference type="Pfam" id="PF14487">
    <property type="entry name" value="DarT"/>
    <property type="match status" value="1"/>
</dbReference>
<evidence type="ECO:0000313" key="8">
    <source>
        <dbReference type="EMBL" id="UYF73744.1"/>
    </source>
</evidence>
<keyword evidence="3 6" id="KW-0808">Transferase</keyword>
<comment type="caution">
    <text evidence="6">Lacks conserved residue(s) required for the propagation of feature annotation.</text>
</comment>
<keyword evidence="2 6" id="KW-0328">Glycosyltransferase</keyword>
<name>A0AA46NV17_9GAMM</name>
<evidence type="ECO:0000313" key="9">
    <source>
        <dbReference type="Proteomes" id="UP001164064"/>
    </source>
</evidence>
<evidence type="ECO:0000256" key="6">
    <source>
        <dbReference type="PROSITE-ProRule" id="PRU01362"/>
    </source>
</evidence>
<feature type="binding site" evidence="6">
    <location>
        <position position="202"/>
    </location>
    <ligand>
        <name>NAD(+)</name>
        <dbReference type="ChEBI" id="CHEBI:57540"/>
    </ligand>
</feature>
<dbReference type="GO" id="GO:0003677">
    <property type="term" value="F:DNA binding"/>
    <property type="evidence" value="ECO:0007669"/>
    <property type="project" value="UniProtKB-UniRule"/>
</dbReference>
<keyword evidence="5 6" id="KW-0238">DNA-binding</keyword>